<gene>
    <name evidence="3" type="ORF">GP475_10930</name>
</gene>
<dbReference type="AlphaFoldDB" id="A0A7H0SRB0"/>
<name>A0A7H0SRB0_9CORY</name>
<reference evidence="3 4" key="1">
    <citation type="submission" date="2019-12" db="EMBL/GenBank/DDBJ databases">
        <title>Corynebacterium sp. nov., isolated from feces of the Anser Albifrons in China.</title>
        <authorList>
            <person name="Liu Q."/>
        </authorList>
    </citation>
    <scope>NUCLEOTIDE SEQUENCE [LARGE SCALE GENOMIC DNA]</scope>
    <source>
        <strain evidence="3 4">4H37-19</strain>
    </source>
</reference>
<evidence type="ECO:0000313" key="3">
    <source>
        <dbReference type="EMBL" id="QNQ91085.1"/>
    </source>
</evidence>
<dbReference type="Pfam" id="PF13399">
    <property type="entry name" value="LytR_C"/>
    <property type="match status" value="1"/>
</dbReference>
<dbReference type="EMBL" id="CP046884">
    <property type="protein sequence ID" value="QNQ91085.1"/>
    <property type="molecule type" value="Genomic_DNA"/>
</dbReference>
<keyword evidence="2" id="KW-0812">Transmembrane</keyword>
<accession>A0A7H0SRB0</accession>
<keyword evidence="4" id="KW-1185">Reference proteome</keyword>
<feature type="compositionally biased region" description="Low complexity" evidence="1">
    <location>
        <begin position="68"/>
        <end position="87"/>
    </location>
</feature>
<evidence type="ECO:0000313" key="4">
    <source>
        <dbReference type="Proteomes" id="UP000516320"/>
    </source>
</evidence>
<dbReference type="RefSeq" id="WP_187974398.1">
    <property type="nucleotide sequence ID" value="NZ_CP046884.1"/>
</dbReference>
<dbReference type="KEGG" id="cpoy:GP475_10930"/>
<sequence>MTQDQDNRSGRLPLRGLAMVFIAIAVILAMWGVYAFISRDKDDEAVSVSAPTTAVSSSSVAPPPTQPQSPSVATPAPAPSSEVASSAPAPAVAKLNVLNNSTEPKLAQDISEKLSREFPKGVVGNLPEEKRKLEKTTVFYHPGHEESARKLANQVGGEIAEYDPSFLPDNTRGADDLTLVLVNRPSL</sequence>
<proteinExistence type="predicted"/>
<dbReference type="Gene3D" id="3.30.70.2390">
    <property type="match status" value="1"/>
</dbReference>
<protein>
    <submittedName>
        <fullName evidence="3">LytR family transcriptional regulator</fullName>
    </submittedName>
</protein>
<keyword evidence="2" id="KW-0472">Membrane</keyword>
<dbReference type="InterPro" id="IPR027381">
    <property type="entry name" value="LytR/CpsA/Psr_C"/>
</dbReference>
<evidence type="ECO:0000256" key="1">
    <source>
        <dbReference type="SAM" id="MobiDB-lite"/>
    </source>
</evidence>
<evidence type="ECO:0000256" key="2">
    <source>
        <dbReference type="SAM" id="Phobius"/>
    </source>
</evidence>
<feature type="region of interest" description="Disordered" evidence="1">
    <location>
        <begin position="53"/>
        <end position="87"/>
    </location>
</feature>
<keyword evidence="2" id="KW-1133">Transmembrane helix</keyword>
<dbReference type="Proteomes" id="UP000516320">
    <property type="component" value="Chromosome"/>
</dbReference>
<organism evidence="3 4">
    <name type="scientific">Corynebacterium poyangense</name>
    <dbReference type="NCBI Taxonomy" id="2684405"/>
    <lineage>
        <taxon>Bacteria</taxon>
        <taxon>Bacillati</taxon>
        <taxon>Actinomycetota</taxon>
        <taxon>Actinomycetes</taxon>
        <taxon>Mycobacteriales</taxon>
        <taxon>Corynebacteriaceae</taxon>
        <taxon>Corynebacterium</taxon>
    </lineage>
</organism>
<feature type="transmembrane region" description="Helical" evidence="2">
    <location>
        <begin position="12"/>
        <end position="37"/>
    </location>
</feature>